<dbReference type="InterPro" id="IPR050884">
    <property type="entry name" value="CNP_phosphodiesterase-III"/>
</dbReference>
<dbReference type="GO" id="GO:0046872">
    <property type="term" value="F:metal ion binding"/>
    <property type="evidence" value="ECO:0007669"/>
    <property type="project" value="UniProtKB-KW"/>
</dbReference>
<feature type="domain" description="Calcineurin-like phosphoesterase" evidence="5">
    <location>
        <begin position="5"/>
        <end position="191"/>
    </location>
</feature>
<keyword evidence="1" id="KW-0479">Metal-binding</keyword>
<dbReference type="SUPFAM" id="SSF56300">
    <property type="entry name" value="Metallo-dependent phosphatases"/>
    <property type="match status" value="1"/>
</dbReference>
<organism evidence="6">
    <name type="scientific">Polaromonas hydrogenivorans</name>
    <dbReference type="NCBI Taxonomy" id="335476"/>
    <lineage>
        <taxon>Bacteria</taxon>
        <taxon>Pseudomonadati</taxon>
        <taxon>Pseudomonadota</taxon>
        <taxon>Betaproteobacteria</taxon>
        <taxon>Burkholderiales</taxon>
        <taxon>Comamonadaceae</taxon>
        <taxon>Polaromonas</taxon>
    </lineage>
</organism>
<dbReference type="PANTHER" id="PTHR42988">
    <property type="entry name" value="PHOSPHOHYDROLASE"/>
    <property type="match status" value="1"/>
</dbReference>
<dbReference type="GO" id="GO:0016787">
    <property type="term" value="F:hydrolase activity"/>
    <property type="evidence" value="ECO:0007669"/>
    <property type="project" value="UniProtKB-KW"/>
</dbReference>
<dbReference type="InterPro" id="IPR004843">
    <property type="entry name" value="Calcineurin-like_PHP"/>
</dbReference>
<gene>
    <name evidence="6" type="ORF">ABLV49_08125</name>
</gene>
<accession>A0AAU7LWC2</accession>
<dbReference type="InterPro" id="IPR029052">
    <property type="entry name" value="Metallo-depent_PP-like"/>
</dbReference>
<evidence type="ECO:0000259" key="5">
    <source>
        <dbReference type="Pfam" id="PF00149"/>
    </source>
</evidence>
<proteinExistence type="inferred from homology"/>
<evidence type="ECO:0000256" key="4">
    <source>
        <dbReference type="ARBA" id="ARBA00025742"/>
    </source>
</evidence>
<protein>
    <submittedName>
        <fullName evidence="6">Metallophosphoesterase</fullName>
    </submittedName>
</protein>
<evidence type="ECO:0000256" key="2">
    <source>
        <dbReference type="ARBA" id="ARBA00022801"/>
    </source>
</evidence>
<dbReference type="AlphaFoldDB" id="A0AAU7LWC2"/>
<dbReference type="PANTHER" id="PTHR42988:SF2">
    <property type="entry name" value="CYCLIC NUCLEOTIDE PHOSPHODIESTERASE CBUA0032-RELATED"/>
    <property type="match status" value="1"/>
</dbReference>
<evidence type="ECO:0000256" key="1">
    <source>
        <dbReference type="ARBA" id="ARBA00022723"/>
    </source>
</evidence>
<keyword evidence="3" id="KW-0408">Iron</keyword>
<comment type="similarity">
    <text evidence="4">Belongs to the cyclic nucleotide phosphodiesterase class-III family.</text>
</comment>
<dbReference type="EMBL" id="CP157675">
    <property type="protein sequence ID" value="XBP71748.1"/>
    <property type="molecule type" value="Genomic_DNA"/>
</dbReference>
<keyword evidence="2" id="KW-0378">Hydrolase</keyword>
<sequence>MACLLQISDPHFGTVQPAVMQALVELAKEQRPDVLVLSGDITQRARVSQFTEARAFCDRLAIPRMLAIAGNHDIPLLNLYQRLFTPYARFLRAFGPVLEPVLSTPLLHVIGVKTTRRWRHKNGEVSAAQIGRVVAELGRSAPAQLRIVVVHQPVHVLHAEDQHDRLRGWEPAVHAWAGAGADIVMGGHIHLPYVCDLSTRLGGLERRLWCVQAGTALSTRVRQGIPNSVNLLRYEGAGQSLACQLERWDFQAASGQFECVQSSALPLGRMP</sequence>
<evidence type="ECO:0000256" key="3">
    <source>
        <dbReference type="ARBA" id="ARBA00023004"/>
    </source>
</evidence>
<evidence type="ECO:0000313" key="6">
    <source>
        <dbReference type="EMBL" id="XBP71748.1"/>
    </source>
</evidence>
<dbReference type="Pfam" id="PF00149">
    <property type="entry name" value="Metallophos"/>
    <property type="match status" value="1"/>
</dbReference>
<name>A0AAU7LWC2_9BURK</name>
<dbReference type="Gene3D" id="3.60.21.10">
    <property type="match status" value="1"/>
</dbReference>
<dbReference type="RefSeq" id="WP_349281104.1">
    <property type="nucleotide sequence ID" value="NZ_CBCSCU010000004.1"/>
</dbReference>
<reference evidence="6" key="1">
    <citation type="submission" date="2024-05" db="EMBL/GenBank/DDBJ databases">
        <authorList>
            <person name="Bunk B."/>
            <person name="Swiderski J."/>
            <person name="Sproer C."/>
            <person name="Thiel V."/>
        </authorList>
    </citation>
    <scope>NUCLEOTIDE SEQUENCE</scope>
    <source>
        <strain evidence="6">DSM 17735</strain>
    </source>
</reference>